<gene>
    <name evidence="3" type="ORF">N0D28_08885</name>
</gene>
<keyword evidence="4" id="KW-1185">Reference proteome</keyword>
<reference evidence="3" key="1">
    <citation type="submission" date="2022-09" db="EMBL/GenBank/DDBJ databases">
        <title>genome sequence of Deinococcus rubellus.</title>
        <authorList>
            <person name="Srinivasan S."/>
        </authorList>
    </citation>
    <scope>NUCLEOTIDE SEQUENCE</scope>
    <source>
        <strain evidence="3">Ant6</strain>
    </source>
</reference>
<dbReference type="InterPro" id="IPR009057">
    <property type="entry name" value="Homeodomain-like_sf"/>
</dbReference>
<name>A0ABY5YCU8_9DEIO</name>
<evidence type="ECO:0000313" key="4">
    <source>
        <dbReference type="Proteomes" id="UP001060261"/>
    </source>
</evidence>
<evidence type="ECO:0000259" key="1">
    <source>
        <dbReference type="Pfam" id="PF13358"/>
    </source>
</evidence>
<proteinExistence type="predicted"/>
<evidence type="ECO:0000259" key="2">
    <source>
        <dbReference type="Pfam" id="PF13592"/>
    </source>
</evidence>
<dbReference type="SUPFAM" id="SSF46689">
    <property type="entry name" value="Homeodomain-like"/>
    <property type="match status" value="1"/>
</dbReference>
<dbReference type="Pfam" id="PF13592">
    <property type="entry name" value="HTH_33"/>
    <property type="match status" value="1"/>
</dbReference>
<accession>A0ABY5YCU8</accession>
<dbReference type="NCBIfam" id="NF033545">
    <property type="entry name" value="transpos_IS630"/>
    <property type="match status" value="1"/>
</dbReference>
<feature type="domain" description="Tc1-like transposase DDE" evidence="1">
    <location>
        <begin position="169"/>
        <end position="309"/>
    </location>
</feature>
<dbReference type="PANTHER" id="PTHR46564">
    <property type="entry name" value="TRANSPOSASE"/>
    <property type="match status" value="1"/>
</dbReference>
<dbReference type="InterPro" id="IPR036397">
    <property type="entry name" value="RNaseH_sf"/>
</dbReference>
<dbReference type="Gene3D" id="3.30.420.10">
    <property type="entry name" value="Ribonuclease H-like superfamily/Ribonuclease H"/>
    <property type="match status" value="1"/>
</dbReference>
<dbReference type="InterPro" id="IPR038717">
    <property type="entry name" value="Tc1-like_DDE_dom"/>
</dbReference>
<dbReference type="InterPro" id="IPR047655">
    <property type="entry name" value="Transpos_IS630-like"/>
</dbReference>
<dbReference type="Pfam" id="PF13358">
    <property type="entry name" value="DDE_3"/>
    <property type="match status" value="1"/>
</dbReference>
<feature type="domain" description="Winged helix-turn helix" evidence="2">
    <location>
        <begin position="97"/>
        <end position="154"/>
    </location>
</feature>
<dbReference type="EMBL" id="CP104213">
    <property type="protein sequence ID" value="UWX62885.1"/>
    <property type="molecule type" value="Genomic_DNA"/>
</dbReference>
<protein>
    <submittedName>
        <fullName evidence="3">IS630 family transposase</fullName>
    </submittedName>
</protein>
<dbReference type="PANTHER" id="PTHR46564:SF1">
    <property type="entry name" value="TRANSPOSASE"/>
    <property type="match status" value="1"/>
</dbReference>
<dbReference type="InterPro" id="IPR025959">
    <property type="entry name" value="Winged_HTH_dom"/>
</dbReference>
<organism evidence="3 4">
    <name type="scientific">Deinococcus rubellus</name>
    <dbReference type="NCBI Taxonomy" id="1889240"/>
    <lineage>
        <taxon>Bacteria</taxon>
        <taxon>Thermotogati</taxon>
        <taxon>Deinococcota</taxon>
        <taxon>Deinococci</taxon>
        <taxon>Deinococcales</taxon>
        <taxon>Deinococcaceae</taxon>
        <taxon>Deinococcus</taxon>
    </lineage>
</organism>
<evidence type="ECO:0000313" key="3">
    <source>
        <dbReference type="EMBL" id="UWX62885.1"/>
    </source>
</evidence>
<sequence>MTDRWLPSHLTRTQLEERRLHFLELLETQAHSTQELAEFLGVKASPISTWKHRLRHQGSDALQATVTTGRAPALCGEQRETLKRLLCEGAQVHGFPDASWSTLRVRDVIGRHFDIWHHRDHVRRILHQLGFSRQKPDKRALEQNPEAVATWIQTTLPEIKKKLAAGATLVFLDEVGFSLKGTVKQTWALRGQTPVVLGKASWDKVSTIGAVTTAGQFFQQTQHGAFKGPDVICFLQHILTHVPGEVVVVLDNAGIHKSKAVTAFVTGESRLSLQYLPPYAPELNPIELVWAYMKRNILGNFCARTLQELKARLRVGWQRVRYVRLPARLLHSYLPS</sequence>
<dbReference type="Proteomes" id="UP001060261">
    <property type="component" value="Chromosome"/>
</dbReference>